<name>A0ABV2AUP3_9EUKA</name>
<organism evidence="2 3">
    <name type="scientific">Bonamia ostreae</name>
    <dbReference type="NCBI Taxonomy" id="126728"/>
    <lineage>
        <taxon>Eukaryota</taxon>
        <taxon>Sar</taxon>
        <taxon>Rhizaria</taxon>
        <taxon>Endomyxa</taxon>
        <taxon>Ascetosporea</taxon>
        <taxon>Haplosporida</taxon>
        <taxon>Bonamia</taxon>
    </lineage>
</organism>
<gene>
    <name evidence="2" type="ORF">MHBO_004647</name>
</gene>
<proteinExistence type="predicted"/>
<dbReference type="PIRSF" id="PIRSF500176">
    <property type="entry name" value="L_ASNase"/>
    <property type="match status" value="1"/>
</dbReference>
<evidence type="ECO:0000313" key="3">
    <source>
        <dbReference type="Proteomes" id="UP001439008"/>
    </source>
</evidence>
<dbReference type="InterPro" id="IPR037152">
    <property type="entry name" value="L-asparaginase_N_sf"/>
</dbReference>
<dbReference type="PANTHER" id="PTHR11707:SF28">
    <property type="entry name" value="60 KDA LYSOPHOSPHOLIPASE"/>
    <property type="match status" value="1"/>
</dbReference>
<protein>
    <recommendedName>
        <fullName evidence="1">L-asparaginase N-terminal domain-containing protein</fullName>
    </recommendedName>
</protein>
<dbReference type="Pfam" id="PF00710">
    <property type="entry name" value="Asparaginase"/>
    <property type="match status" value="1"/>
</dbReference>
<dbReference type="InterPro" id="IPR036152">
    <property type="entry name" value="Asp/glu_Ase-like_sf"/>
</dbReference>
<keyword evidence="3" id="KW-1185">Reference proteome</keyword>
<dbReference type="InterPro" id="IPR027474">
    <property type="entry name" value="L-asparaginase_N"/>
</dbReference>
<dbReference type="PIRSF" id="PIRSF001220">
    <property type="entry name" value="L-ASNase_gatD"/>
    <property type="match status" value="1"/>
</dbReference>
<dbReference type="PROSITE" id="PS51732">
    <property type="entry name" value="ASN_GLN_ASE_3"/>
    <property type="match status" value="1"/>
</dbReference>
<dbReference type="PANTHER" id="PTHR11707">
    <property type="entry name" value="L-ASPARAGINASE"/>
    <property type="match status" value="1"/>
</dbReference>
<evidence type="ECO:0000259" key="1">
    <source>
        <dbReference type="Pfam" id="PF00710"/>
    </source>
</evidence>
<dbReference type="SUPFAM" id="SSF53774">
    <property type="entry name" value="Glutaminase/Asparaginase"/>
    <property type="match status" value="1"/>
</dbReference>
<sequence length="133" mass="14941">MAYTATALSFMLENLAKPVVFTGAAIPLGQLFNDAERNLVASLYVAAQADIPEVVICFSNKLTRANRTTKFDNWAQNSFESPNYPFLGRIGTNLSLFRDNILNPPKYKFLSSKWRNSSKPIKFITRSVKMANN</sequence>
<dbReference type="EMBL" id="JBDODL010004696">
    <property type="protein sequence ID" value="MES1923107.1"/>
    <property type="molecule type" value="Genomic_DNA"/>
</dbReference>
<dbReference type="Gene3D" id="3.40.50.1170">
    <property type="entry name" value="L-asparaginase, N-terminal domain"/>
    <property type="match status" value="1"/>
</dbReference>
<dbReference type="InterPro" id="IPR006034">
    <property type="entry name" value="Asparaginase/glutaminase-like"/>
</dbReference>
<reference evidence="2 3" key="1">
    <citation type="journal article" date="2024" name="BMC Biol.">
        <title>Comparative genomics of Ascetosporea gives new insight into the evolutionary basis for animal parasitism in Rhizaria.</title>
        <authorList>
            <person name="Hiltunen Thoren M."/>
            <person name="Onut-Brannstrom I."/>
            <person name="Alfjorden A."/>
            <person name="Peckova H."/>
            <person name="Swords F."/>
            <person name="Hooper C."/>
            <person name="Holzer A.S."/>
            <person name="Bass D."/>
            <person name="Burki F."/>
        </authorList>
    </citation>
    <scope>NUCLEOTIDE SEQUENCE [LARGE SCALE GENOMIC DNA]</scope>
    <source>
        <strain evidence="2">20-A016</strain>
    </source>
</reference>
<comment type="caution">
    <text evidence="2">The sequence shown here is derived from an EMBL/GenBank/DDBJ whole genome shotgun (WGS) entry which is preliminary data.</text>
</comment>
<accession>A0ABV2AUP3</accession>
<feature type="domain" description="L-asparaginase N-terminal" evidence="1">
    <location>
        <begin position="1"/>
        <end position="99"/>
    </location>
</feature>
<dbReference type="Proteomes" id="UP001439008">
    <property type="component" value="Unassembled WGS sequence"/>
</dbReference>
<evidence type="ECO:0000313" key="2">
    <source>
        <dbReference type="EMBL" id="MES1923107.1"/>
    </source>
</evidence>